<dbReference type="NCBIfam" id="TIGR04183">
    <property type="entry name" value="Por_Secre_tail"/>
    <property type="match status" value="1"/>
</dbReference>
<reference evidence="2 3" key="1">
    <citation type="journal article" date="2019" name="Nat. Microbiol.">
        <title>Mediterranean grassland soil C-N compound turnover is dependent on rainfall and depth, and is mediated by genomically divergent microorganisms.</title>
        <authorList>
            <person name="Diamond S."/>
            <person name="Andeer P.F."/>
            <person name="Li Z."/>
            <person name="Crits-Christoph A."/>
            <person name="Burstein D."/>
            <person name="Anantharaman K."/>
            <person name="Lane K.R."/>
            <person name="Thomas B.C."/>
            <person name="Pan C."/>
            <person name="Northen T.R."/>
            <person name="Banfield J.F."/>
        </authorList>
    </citation>
    <scope>NUCLEOTIDE SEQUENCE [LARGE SCALE GENOMIC DNA]</scope>
    <source>
        <strain evidence="2">WS_3</strain>
    </source>
</reference>
<dbReference type="EMBL" id="VBOT01000027">
    <property type="protein sequence ID" value="TMQ52899.1"/>
    <property type="molecule type" value="Genomic_DNA"/>
</dbReference>
<dbReference type="Gene3D" id="2.60.40.4070">
    <property type="match status" value="1"/>
</dbReference>
<comment type="caution">
    <text evidence="2">The sequence shown here is derived from an EMBL/GenBank/DDBJ whole genome shotgun (WGS) entry which is preliminary data.</text>
</comment>
<dbReference type="Proteomes" id="UP000320184">
    <property type="component" value="Unassembled WGS sequence"/>
</dbReference>
<protein>
    <submittedName>
        <fullName evidence="2">T9SS type A sorting domain-containing protein</fullName>
    </submittedName>
</protein>
<accession>A0A538SNF5</accession>
<gene>
    <name evidence="2" type="ORF">E6K73_02065</name>
</gene>
<dbReference type="AlphaFoldDB" id="A0A538SNF5"/>
<evidence type="ECO:0000256" key="1">
    <source>
        <dbReference type="SAM" id="MobiDB-lite"/>
    </source>
</evidence>
<dbReference type="InterPro" id="IPR026444">
    <property type="entry name" value="Secre_tail"/>
</dbReference>
<dbReference type="Gene3D" id="2.120.10.10">
    <property type="match status" value="2"/>
</dbReference>
<evidence type="ECO:0000313" key="3">
    <source>
        <dbReference type="Proteomes" id="UP000320184"/>
    </source>
</evidence>
<dbReference type="InterPro" id="IPR036278">
    <property type="entry name" value="Sialidase_sf"/>
</dbReference>
<proteinExistence type="predicted"/>
<feature type="region of interest" description="Disordered" evidence="1">
    <location>
        <begin position="97"/>
        <end position="118"/>
    </location>
</feature>
<organism evidence="2 3">
    <name type="scientific">Eiseniibacteriota bacterium</name>
    <dbReference type="NCBI Taxonomy" id="2212470"/>
    <lineage>
        <taxon>Bacteria</taxon>
        <taxon>Candidatus Eiseniibacteriota</taxon>
    </lineage>
</organism>
<name>A0A538SNF5_UNCEI</name>
<evidence type="ECO:0000313" key="2">
    <source>
        <dbReference type="EMBL" id="TMQ52899.1"/>
    </source>
</evidence>
<sequence length="495" mass="52679">MSSPGSTNPEEVTIAVDPTHQLHLAAGANISYSYYSFDGGLGWTEGVLSSSLGVAGDPVVLYDEHGYLYYGHLSISSTGDWLDRIVVQRSSTGGMTWNDGAGVGLDPPRDQDKPGLAVDRTGSPYRDRLYLAWTEFDSYGSAQGQDSSRILFSHSVDLGITWSPPVRVNDVAGDCQDGDNTVEGAVPAVGPQGQVYLAWSGPGGILFDRSLDGGASWGRDVPVAAQPGGWDFAVSGISRCNGLPTTLCDSGNSPYRGFVYVVWSDQRVGADNTDLFLSRSTDGGLTWGPPVRVNDDLTTRHQFFPAATLDPETGILYVVYYDRRATTGDDTEIYLARSADGGQTFHSIRVSDQPFTPDPQVFFGDYIGVAALGRRIHPIWVRMDSGALSVWTASLSDSAATVGTPAPASVTVSLGAFPNPLRTSTRLSYSLAASGAVSVRVLDVQGRLQAVLGDGVQEAGAHVLEWDARAFSPGLYFCTLSAAGTTTRVKLIVIR</sequence>
<dbReference type="SUPFAM" id="SSF50939">
    <property type="entry name" value="Sialidases"/>
    <property type="match status" value="1"/>
</dbReference>
<dbReference type="CDD" id="cd15482">
    <property type="entry name" value="Sialidase_non-viral"/>
    <property type="match status" value="1"/>
</dbReference>